<dbReference type="EMBL" id="JBBPBK010000002">
    <property type="protein sequence ID" value="KAK9290725.1"/>
    <property type="molecule type" value="Genomic_DNA"/>
</dbReference>
<dbReference type="AlphaFoldDB" id="A0AAP0X9L9"/>
<feature type="compositionally biased region" description="Polar residues" evidence="1">
    <location>
        <begin position="61"/>
        <end position="70"/>
    </location>
</feature>
<evidence type="ECO:0000256" key="2">
    <source>
        <dbReference type="SAM" id="SignalP"/>
    </source>
</evidence>
<feature type="signal peptide" evidence="2">
    <location>
        <begin position="1"/>
        <end position="21"/>
    </location>
</feature>
<gene>
    <name evidence="3" type="ORF">L1049_008899</name>
</gene>
<dbReference type="PANTHER" id="PTHR36040:SF3">
    <property type="entry name" value="OS04G0188500 PROTEIN"/>
    <property type="match status" value="1"/>
</dbReference>
<dbReference type="Proteomes" id="UP001415857">
    <property type="component" value="Unassembled WGS sequence"/>
</dbReference>
<accession>A0AAP0X9L9</accession>
<keyword evidence="4" id="KW-1185">Reference proteome</keyword>
<sequence>MNTKIIALLLVVVMMVNSCLAAPRRALNQHVEKGIAAEGNKSGKGEVENPESTIDNHHTIPRQNYNNWGADTSDGDNGDDNNGSG</sequence>
<evidence type="ECO:0000313" key="4">
    <source>
        <dbReference type="Proteomes" id="UP001415857"/>
    </source>
</evidence>
<evidence type="ECO:0000256" key="1">
    <source>
        <dbReference type="SAM" id="MobiDB-lite"/>
    </source>
</evidence>
<evidence type="ECO:0000313" key="3">
    <source>
        <dbReference type="EMBL" id="KAK9290725.1"/>
    </source>
</evidence>
<comment type="caution">
    <text evidence="3">The sequence shown here is derived from an EMBL/GenBank/DDBJ whole genome shotgun (WGS) entry which is preliminary data.</text>
</comment>
<feature type="region of interest" description="Disordered" evidence="1">
    <location>
        <begin position="35"/>
        <end position="85"/>
    </location>
</feature>
<dbReference type="PANTHER" id="PTHR36040">
    <property type="entry name" value="OS04G0188500 PROTEIN"/>
    <property type="match status" value="1"/>
</dbReference>
<feature type="chain" id="PRO_5042998256" evidence="2">
    <location>
        <begin position="22"/>
        <end position="85"/>
    </location>
</feature>
<proteinExistence type="predicted"/>
<name>A0AAP0X9L9_LIQFO</name>
<keyword evidence="2" id="KW-0732">Signal</keyword>
<protein>
    <submittedName>
        <fullName evidence="3">Uncharacterized protein</fullName>
    </submittedName>
</protein>
<feature type="compositionally biased region" description="Basic and acidic residues" evidence="1">
    <location>
        <begin position="35"/>
        <end position="47"/>
    </location>
</feature>
<reference evidence="3 4" key="1">
    <citation type="journal article" date="2024" name="Plant J.">
        <title>Genome sequences and population genomics reveal climatic adaptation and genomic divergence between two closely related sweetgum species.</title>
        <authorList>
            <person name="Xu W.Q."/>
            <person name="Ren C.Q."/>
            <person name="Zhang X.Y."/>
            <person name="Comes H.P."/>
            <person name="Liu X.H."/>
            <person name="Li Y.G."/>
            <person name="Kettle C.J."/>
            <person name="Jalonen R."/>
            <person name="Gaisberger H."/>
            <person name="Ma Y.Z."/>
            <person name="Qiu Y.X."/>
        </authorList>
    </citation>
    <scope>NUCLEOTIDE SEQUENCE [LARGE SCALE GENOMIC DNA]</scope>
    <source>
        <strain evidence="3">Hangzhou</strain>
    </source>
</reference>
<organism evidence="3 4">
    <name type="scientific">Liquidambar formosana</name>
    <name type="common">Formosan gum</name>
    <dbReference type="NCBI Taxonomy" id="63359"/>
    <lineage>
        <taxon>Eukaryota</taxon>
        <taxon>Viridiplantae</taxon>
        <taxon>Streptophyta</taxon>
        <taxon>Embryophyta</taxon>
        <taxon>Tracheophyta</taxon>
        <taxon>Spermatophyta</taxon>
        <taxon>Magnoliopsida</taxon>
        <taxon>eudicotyledons</taxon>
        <taxon>Gunneridae</taxon>
        <taxon>Pentapetalae</taxon>
        <taxon>Saxifragales</taxon>
        <taxon>Altingiaceae</taxon>
        <taxon>Liquidambar</taxon>
    </lineage>
</organism>